<sequence>MEEEYDLIPNESEYSDNFLIGSLDRLNPFVFSGGVVCTSSTSSSKFSTMGEGIGSFIFSQPGIVPFHNSPSQVITRGPMRL</sequence>
<protein>
    <submittedName>
        <fullName evidence="1">Uncharacterized protein</fullName>
    </submittedName>
</protein>
<reference evidence="1" key="1">
    <citation type="submission" date="2014-05" db="EMBL/GenBank/DDBJ databases">
        <authorList>
            <person name="Chronopoulou M."/>
        </authorList>
    </citation>
    <scope>NUCLEOTIDE SEQUENCE</scope>
    <source>
        <tissue evidence="1">Whole organism</tissue>
    </source>
</reference>
<organism evidence="1">
    <name type="scientific">Lepeophtheirus salmonis</name>
    <name type="common">Salmon louse</name>
    <name type="synonym">Caligus salmonis</name>
    <dbReference type="NCBI Taxonomy" id="72036"/>
    <lineage>
        <taxon>Eukaryota</taxon>
        <taxon>Metazoa</taxon>
        <taxon>Ecdysozoa</taxon>
        <taxon>Arthropoda</taxon>
        <taxon>Crustacea</taxon>
        <taxon>Multicrustacea</taxon>
        <taxon>Hexanauplia</taxon>
        <taxon>Copepoda</taxon>
        <taxon>Siphonostomatoida</taxon>
        <taxon>Caligidae</taxon>
        <taxon>Lepeophtheirus</taxon>
    </lineage>
</organism>
<name>A0A0K2TH15_LEPSM</name>
<proteinExistence type="predicted"/>
<accession>A0A0K2TH15</accession>
<evidence type="ECO:0000313" key="1">
    <source>
        <dbReference type="EMBL" id="CDW24867.1"/>
    </source>
</evidence>
<dbReference type="AlphaFoldDB" id="A0A0K2TH15"/>
<dbReference type="EMBL" id="HACA01007506">
    <property type="protein sequence ID" value="CDW24867.1"/>
    <property type="molecule type" value="Transcribed_RNA"/>
</dbReference>